<comment type="caution">
    <text evidence="1">The sequence shown here is derived from an EMBL/GenBank/DDBJ whole genome shotgun (WGS) entry which is preliminary data.</text>
</comment>
<dbReference type="RefSeq" id="WP_139643721.1">
    <property type="nucleotide sequence ID" value="NZ_BAAAZS010000109.1"/>
</dbReference>
<keyword evidence="2" id="KW-1185">Reference proteome</keyword>
<proteinExistence type="predicted"/>
<dbReference type="AlphaFoldDB" id="A0A5C4V5W4"/>
<name>A0A5C4V5W4_9ACTN</name>
<gene>
    <name evidence="1" type="ORF">FH715_10905</name>
</gene>
<dbReference type="EMBL" id="VDGT01000006">
    <property type="protein sequence ID" value="TNM31183.1"/>
    <property type="molecule type" value="Genomic_DNA"/>
</dbReference>
<evidence type="ECO:0000313" key="2">
    <source>
        <dbReference type="Proteomes" id="UP000311713"/>
    </source>
</evidence>
<dbReference type="Proteomes" id="UP000311713">
    <property type="component" value="Unassembled WGS sequence"/>
</dbReference>
<dbReference type="OrthoDB" id="583417at2"/>
<organism evidence="1 2">
    <name type="scientific">Streptomyces sedi</name>
    <dbReference type="NCBI Taxonomy" id="555059"/>
    <lineage>
        <taxon>Bacteria</taxon>
        <taxon>Bacillati</taxon>
        <taxon>Actinomycetota</taxon>
        <taxon>Actinomycetes</taxon>
        <taxon>Kitasatosporales</taxon>
        <taxon>Streptomycetaceae</taxon>
        <taxon>Streptomyces</taxon>
    </lineage>
</organism>
<protein>
    <submittedName>
        <fullName evidence="1">Uncharacterized protein</fullName>
    </submittedName>
</protein>
<evidence type="ECO:0000313" key="1">
    <source>
        <dbReference type="EMBL" id="TNM31183.1"/>
    </source>
</evidence>
<accession>A0A5C4V5W4</accession>
<sequence length="132" mass="14356">MVVEGRGALAAERRRLVRRSERGAAPTELACLDVRPAEPVDVYERRLREVLASTLALAATVDFDAEELPTGSVPSWFLAVSAGGGAGVDLAVPDFARAGRACYLAHPGTDGPWEWEDWLSRFEPEFGMRGWA</sequence>
<reference evidence="1 2" key="1">
    <citation type="submission" date="2019-06" db="EMBL/GenBank/DDBJ databases">
        <title>Draft genome of Streptomyces sedi sp. JCM16909.</title>
        <authorList>
            <person name="Klykleung N."/>
            <person name="Tanasupawat S."/>
            <person name="Kudo T."/>
            <person name="Yuki M."/>
            <person name="Ohkuma M."/>
        </authorList>
    </citation>
    <scope>NUCLEOTIDE SEQUENCE [LARGE SCALE GENOMIC DNA]</scope>
    <source>
        <strain evidence="1 2">JCM 16909</strain>
    </source>
</reference>